<dbReference type="SMART" id="SM00267">
    <property type="entry name" value="GGDEF"/>
    <property type="match status" value="1"/>
</dbReference>
<keyword evidence="6" id="KW-1185">Reference proteome</keyword>
<feature type="transmembrane region" description="Helical" evidence="3">
    <location>
        <begin position="217"/>
        <end position="238"/>
    </location>
</feature>
<reference evidence="5 6" key="1">
    <citation type="journal article" date="2008" name="Appl. Environ. Microbiol.">
        <title>Genomic insights into Mn(II) oxidation by the marine alphaproteobacterium Aurantimonas sp. strain SI85-9A1.</title>
        <authorList>
            <person name="Dick G.J."/>
            <person name="Podell S."/>
            <person name="Johnson H.A."/>
            <person name="Rivera-Espinoza Y."/>
            <person name="Bernier-Latmani R."/>
            <person name="McCarthy J.K."/>
            <person name="Torpey J.W."/>
            <person name="Clement B.G."/>
            <person name="Gaasterland T."/>
            <person name="Tebo B.M."/>
        </authorList>
    </citation>
    <scope>NUCLEOTIDE SEQUENCE [LARGE SCALE GENOMIC DNA]</scope>
    <source>
        <strain evidence="5 6">SI85-9A1</strain>
    </source>
</reference>
<feature type="transmembrane region" description="Helical" evidence="3">
    <location>
        <begin position="194"/>
        <end position="211"/>
    </location>
</feature>
<dbReference type="NCBIfam" id="TIGR00254">
    <property type="entry name" value="GGDEF"/>
    <property type="match status" value="1"/>
</dbReference>
<dbReference type="InterPro" id="IPR050469">
    <property type="entry name" value="Diguanylate_Cyclase"/>
</dbReference>
<dbReference type="Gene3D" id="3.30.70.270">
    <property type="match status" value="1"/>
</dbReference>
<sequence length="455" mass="49595">MASLLLRLSAMLDAGDITNVPRMTVPPAPVPKRRSGPLARVRFYGSRPAITDIEQLLAMRTRDIRLDGEIGTLFRDRIWSQSAKIIRAWMLWVAILNVLMLTLPWLTLPPAVTLSMLVPGAVLSSVAIAVFLIWREPRAQRLQRVALVAGMGIILLSIALIGEAAGGGYHERYLNIMMVVAISAIVIFGIPLRWTAAIAAITVCLYCIFQLRNPGLGIGSAVAWTLFFACGIGATVVARRSMTLLAQKAFLLDLRDKTRVAELAAANGRLEELARTDPLTGVANRRWMTEILDALWSAQRTRVSGALLMCDIDDFKNLNDRLGHGEGDRCLIEVAKLIGDCVRRDGDKVARYGGEEFLVLLRDVDTRAALVTAERIRRRIGDAGLANPGSRVASRVTISIGVAALEPGDGDVTPQQLQERADAALYLAKQSGRNRVVLYGADAACLDRSRLAEDA</sequence>
<dbReference type="BioCyc" id="AURANTIMONAS:SI859A1_03506-MONOMER"/>
<evidence type="ECO:0000256" key="3">
    <source>
        <dbReference type="SAM" id="Phobius"/>
    </source>
</evidence>
<dbReference type="SUPFAM" id="SSF55073">
    <property type="entry name" value="Nucleotide cyclase"/>
    <property type="match status" value="1"/>
</dbReference>
<evidence type="ECO:0000256" key="1">
    <source>
        <dbReference type="ARBA" id="ARBA00012528"/>
    </source>
</evidence>
<keyword evidence="3" id="KW-0812">Transmembrane</keyword>
<evidence type="ECO:0000259" key="4">
    <source>
        <dbReference type="PROSITE" id="PS50887"/>
    </source>
</evidence>
<keyword evidence="3" id="KW-1133">Transmembrane helix</keyword>
<gene>
    <name evidence="5" type="ORF">SI859A1_03506</name>
</gene>
<evidence type="ECO:0000313" key="5">
    <source>
        <dbReference type="EMBL" id="EAS48868.1"/>
    </source>
</evidence>
<feature type="transmembrane region" description="Helical" evidence="3">
    <location>
        <begin position="112"/>
        <end position="134"/>
    </location>
</feature>
<dbReference type="Pfam" id="PF00990">
    <property type="entry name" value="GGDEF"/>
    <property type="match status" value="1"/>
</dbReference>
<feature type="transmembrane region" description="Helical" evidence="3">
    <location>
        <begin position="146"/>
        <end position="166"/>
    </location>
</feature>
<proteinExistence type="predicted"/>
<dbReference type="HOGENOM" id="CLU_000445_11_2_5"/>
<protein>
    <recommendedName>
        <fullName evidence="1">diguanylate cyclase</fullName>
        <ecNumber evidence="1">2.7.7.65</ecNumber>
    </recommendedName>
</protein>
<dbReference type="FunFam" id="3.30.70.270:FF:000001">
    <property type="entry name" value="Diguanylate cyclase domain protein"/>
    <property type="match status" value="1"/>
</dbReference>
<name>Q1YEM7_AURMS</name>
<dbReference type="GO" id="GO:0052621">
    <property type="term" value="F:diguanylate cyclase activity"/>
    <property type="evidence" value="ECO:0007669"/>
    <property type="project" value="UniProtKB-EC"/>
</dbReference>
<organism evidence="5 6">
    <name type="scientific">Aurantimonas manganoxydans (strain ATCC BAA-1229 / DSM 21871 / SI85-9A1)</name>
    <dbReference type="NCBI Taxonomy" id="287752"/>
    <lineage>
        <taxon>Bacteria</taxon>
        <taxon>Pseudomonadati</taxon>
        <taxon>Pseudomonadota</taxon>
        <taxon>Alphaproteobacteria</taxon>
        <taxon>Hyphomicrobiales</taxon>
        <taxon>Aurantimonadaceae</taxon>
        <taxon>Aurantimonas</taxon>
    </lineage>
</organism>
<dbReference type="EC" id="2.7.7.65" evidence="1"/>
<dbReference type="InterPro" id="IPR029787">
    <property type="entry name" value="Nucleotide_cyclase"/>
</dbReference>
<feature type="domain" description="GGDEF" evidence="4">
    <location>
        <begin position="303"/>
        <end position="441"/>
    </location>
</feature>
<dbReference type="AlphaFoldDB" id="Q1YEM7"/>
<comment type="catalytic activity">
    <reaction evidence="2">
        <text>2 GTP = 3',3'-c-di-GMP + 2 diphosphate</text>
        <dbReference type="Rhea" id="RHEA:24898"/>
        <dbReference type="ChEBI" id="CHEBI:33019"/>
        <dbReference type="ChEBI" id="CHEBI:37565"/>
        <dbReference type="ChEBI" id="CHEBI:58805"/>
        <dbReference type="EC" id="2.7.7.65"/>
    </reaction>
</comment>
<dbReference type="EMBL" id="AAPJ01000007">
    <property type="protein sequence ID" value="EAS48868.1"/>
    <property type="molecule type" value="Genomic_DNA"/>
</dbReference>
<dbReference type="PROSITE" id="PS50887">
    <property type="entry name" value="GGDEF"/>
    <property type="match status" value="1"/>
</dbReference>
<dbReference type="GO" id="GO:0005886">
    <property type="term" value="C:plasma membrane"/>
    <property type="evidence" value="ECO:0007669"/>
    <property type="project" value="TreeGrafter"/>
</dbReference>
<keyword evidence="3" id="KW-0472">Membrane</keyword>
<dbReference type="Proteomes" id="UP000000321">
    <property type="component" value="Unassembled WGS sequence"/>
</dbReference>
<dbReference type="InterPro" id="IPR000160">
    <property type="entry name" value="GGDEF_dom"/>
</dbReference>
<feature type="transmembrane region" description="Helical" evidence="3">
    <location>
        <begin position="85"/>
        <end position="106"/>
    </location>
</feature>
<dbReference type="PANTHER" id="PTHR45138">
    <property type="entry name" value="REGULATORY COMPONENTS OF SENSORY TRANSDUCTION SYSTEM"/>
    <property type="match status" value="1"/>
</dbReference>
<evidence type="ECO:0000256" key="2">
    <source>
        <dbReference type="ARBA" id="ARBA00034247"/>
    </source>
</evidence>
<dbReference type="PANTHER" id="PTHR45138:SF9">
    <property type="entry name" value="DIGUANYLATE CYCLASE DGCM-RELATED"/>
    <property type="match status" value="1"/>
</dbReference>
<dbReference type="InterPro" id="IPR043128">
    <property type="entry name" value="Rev_trsase/Diguanyl_cyclase"/>
</dbReference>
<dbReference type="GO" id="GO:0043709">
    <property type="term" value="P:cell adhesion involved in single-species biofilm formation"/>
    <property type="evidence" value="ECO:0007669"/>
    <property type="project" value="TreeGrafter"/>
</dbReference>
<dbReference type="CDD" id="cd01949">
    <property type="entry name" value="GGDEF"/>
    <property type="match status" value="1"/>
</dbReference>
<accession>Q1YEM7</accession>
<comment type="caution">
    <text evidence="5">The sequence shown here is derived from an EMBL/GenBank/DDBJ whole genome shotgun (WGS) entry which is preliminary data.</text>
</comment>
<evidence type="ECO:0000313" key="6">
    <source>
        <dbReference type="Proteomes" id="UP000000321"/>
    </source>
</evidence>
<dbReference type="GO" id="GO:1902201">
    <property type="term" value="P:negative regulation of bacterial-type flagellum-dependent cell motility"/>
    <property type="evidence" value="ECO:0007669"/>
    <property type="project" value="TreeGrafter"/>
</dbReference>